<proteinExistence type="predicted"/>
<organism evidence="1 2">
    <name type="scientific">Somion occarium</name>
    <dbReference type="NCBI Taxonomy" id="3059160"/>
    <lineage>
        <taxon>Eukaryota</taxon>
        <taxon>Fungi</taxon>
        <taxon>Dikarya</taxon>
        <taxon>Basidiomycota</taxon>
        <taxon>Agaricomycotina</taxon>
        <taxon>Agaricomycetes</taxon>
        <taxon>Polyporales</taxon>
        <taxon>Cerrenaceae</taxon>
        <taxon>Somion</taxon>
    </lineage>
</organism>
<reference evidence="2" key="1">
    <citation type="submission" date="2024-04" db="EMBL/GenBank/DDBJ databases">
        <authorList>
            <person name="Shaw F."/>
            <person name="Minotto A."/>
        </authorList>
    </citation>
    <scope>NUCLEOTIDE SEQUENCE [LARGE SCALE GENOMIC DNA]</scope>
</reference>
<gene>
    <name evidence="1" type="ORF">GFSPODELE1_LOCUS3936</name>
</gene>
<keyword evidence="2" id="KW-1185">Reference proteome</keyword>
<evidence type="ECO:0000313" key="1">
    <source>
        <dbReference type="EMBL" id="CAL1702212.1"/>
    </source>
</evidence>
<protein>
    <submittedName>
        <fullName evidence="1">Uncharacterized protein</fullName>
    </submittedName>
</protein>
<name>A0ABP1D2V4_9APHY</name>
<evidence type="ECO:0000313" key="2">
    <source>
        <dbReference type="Proteomes" id="UP001497453"/>
    </source>
</evidence>
<accession>A0ABP1D2V4</accession>
<sequence length="87" mass="9765">MSAQHVFRLISNADHCISLSATISGFILSFELKSRNANHSETLTRVISSFSAYLYNFEARTLARTQILDTKSISRAFRNRPAALEEA</sequence>
<dbReference type="EMBL" id="OZ037945">
    <property type="protein sequence ID" value="CAL1702212.1"/>
    <property type="molecule type" value="Genomic_DNA"/>
</dbReference>
<dbReference type="Proteomes" id="UP001497453">
    <property type="component" value="Chromosome 2"/>
</dbReference>